<dbReference type="PANTHER" id="PTHR47429:SF2">
    <property type="entry name" value="PROTEIN TWIN LOV 1"/>
    <property type="match status" value="1"/>
</dbReference>
<evidence type="ECO:0000256" key="3">
    <source>
        <dbReference type="ARBA" id="ARBA00022991"/>
    </source>
</evidence>
<comment type="caution">
    <text evidence="5">The sequence shown here is derived from an EMBL/GenBank/DDBJ whole genome shotgun (WGS) entry which is preliminary data.</text>
</comment>
<dbReference type="Gene3D" id="3.30.450.20">
    <property type="entry name" value="PAS domain"/>
    <property type="match status" value="1"/>
</dbReference>
<sequence length="168" mass="19496">MSIFSAKPFSNTYVQAQLDMPLLLGMEFSTRYPDRGSDFDEIRIIHQQSNWSFDLDRVQKYLVGKKRAVVVTDPLQHIQWTSRGFVRMTGYSFCEAYHRKPSFLQGPATLQSTREEIRSCLNTNSVFDGTILNYRKSGEMYACKVTIMPIFNQEKELVNFIALEEEVD</sequence>
<evidence type="ECO:0000256" key="1">
    <source>
        <dbReference type="ARBA" id="ARBA00022630"/>
    </source>
</evidence>
<dbReference type="Pfam" id="PF13426">
    <property type="entry name" value="PAS_9"/>
    <property type="match status" value="1"/>
</dbReference>
<keyword evidence="1" id="KW-0285">Flavoprotein</keyword>
<dbReference type="CDD" id="cd00130">
    <property type="entry name" value="PAS"/>
    <property type="match status" value="1"/>
</dbReference>
<dbReference type="RefSeq" id="WP_132118479.1">
    <property type="nucleotide sequence ID" value="NZ_SMJU01000008.1"/>
</dbReference>
<dbReference type="InterPro" id="IPR035965">
    <property type="entry name" value="PAS-like_dom_sf"/>
</dbReference>
<dbReference type="OrthoDB" id="1120715at2"/>
<dbReference type="SUPFAM" id="SSF55785">
    <property type="entry name" value="PYP-like sensor domain (PAS domain)"/>
    <property type="match status" value="1"/>
</dbReference>
<evidence type="ECO:0000256" key="2">
    <source>
        <dbReference type="ARBA" id="ARBA00022643"/>
    </source>
</evidence>
<feature type="domain" description="PAS" evidence="4">
    <location>
        <begin position="68"/>
        <end position="163"/>
    </location>
</feature>
<keyword evidence="2" id="KW-0288">FMN</keyword>
<reference evidence="5 6" key="1">
    <citation type="submission" date="2019-02" db="EMBL/GenBank/DDBJ databases">
        <title>Arundinibacter roseus gen. nov., sp. nov., a new member of the family Cytophagaceae.</title>
        <authorList>
            <person name="Szuroczki S."/>
            <person name="Khayer B."/>
            <person name="Sproer C."/>
            <person name="Toumi M."/>
            <person name="Szabo A."/>
            <person name="Felfoldi T."/>
            <person name="Schumann P."/>
            <person name="Toth E."/>
        </authorList>
    </citation>
    <scope>NUCLEOTIDE SEQUENCE [LARGE SCALE GENOMIC DNA]</scope>
    <source>
        <strain evidence="5 6">DMA-k-7a</strain>
    </source>
</reference>
<accession>A0A4R4K934</accession>
<evidence type="ECO:0000313" key="5">
    <source>
        <dbReference type="EMBL" id="TDB63953.1"/>
    </source>
</evidence>
<evidence type="ECO:0000259" key="4">
    <source>
        <dbReference type="Pfam" id="PF13426"/>
    </source>
</evidence>
<dbReference type="PANTHER" id="PTHR47429">
    <property type="entry name" value="PROTEIN TWIN LOV 1"/>
    <property type="match status" value="1"/>
</dbReference>
<name>A0A4R4K934_9BACT</name>
<proteinExistence type="predicted"/>
<dbReference type="AlphaFoldDB" id="A0A4R4K934"/>
<protein>
    <submittedName>
        <fullName evidence="5">PAS domain-containing protein</fullName>
    </submittedName>
</protein>
<organism evidence="5 6">
    <name type="scientific">Arundinibacter roseus</name>
    <dbReference type="NCBI Taxonomy" id="2070510"/>
    <lineage>
        <taxon>Bacteria</taxon>
        <taxon>Pseudomonadati</taxon>
        <taxon>Bacteroidota</taxon>
        <taxon>Cytophagia</taxon>
        <taxon>Cytophagales</taxon>
        <taxon>Spirosomataceae</taxon>
        <taxon>Arundinibacter</taxon>
    </lineage>
</organism>
<dbReference type="Proteomes" id="UP000295706">
    <property type="component" value="Unassembled WGS sequence"/>
</dbReference>
<dbReference type="EMBL" id="SMJU01000008">
    <property type="protein sequence ID" value="TDB63953.1"/>
    <property type="molecule type" value="Genomic_DNA"/>
</dbReference>
<dbReference type="InterPro" id="IPR000014">
    <property type="entry name" value="PAS"/>
</dbReference>
<keyword evidence="6" id="KW-1185">Reference proteome</keyword>
<evidence type="ECO:0000313" key="6">
    <source>
        <dbReference type="Proteomes" id="UP000295706"/>
    </source>
</evidence>
<dbReference type="NCBIfam" id="TIGR00229">
    <property type="entry name" value="sensory_box"/>
    <property type="match status" value="1"/>
</dbReference>
<keyword evidence="3" id="KW-0157">Chromophore</keyword>
<gene>
    <name evidence="5" type="ORF">EZE20_13465</name>
</gene>